<comment type="subcellular location">
    <subcellularLocation>
        <location evidence="2">Cell membrane</location>
    </subcellularLocation>
    <subcellularLocation>
        <location evidence="1">Membrane</location>
        <topology evidence="1">Single-pass membrane protein</topology>
    </subcellularLocation>
</comment>
<dbReference type="EMBL" id="CP061799">
    <property type="protein sequence ID" value="QTA78579.1"/>
    <property type="molecule type" value="Genomic_DNA"/>
</dbReference>
<evidence type="ECO:0000256" key="6">
    <source>
        <dbReference type="ARBA" id="ARBA00022670"/>
    </source>
</evidence>
<accession>A0A975B4F7</accession>
<sequence>MGSYPKAIDSGWYKHRLTGAMFCVIGTFLILIIRLFYLQIIEGEEYRRLSENQCIRLQAISAPRGVIYDRSGILLVDNRPSYDLNIVIKDASPLDDTIKKLSQYTNISEKEFKDTLKTSRRVADYKPLLLKKDIDRDMLAAIETHKFDLPGIVIDVKTKREYIYEKSAAHLIGYLGEISAAELKSDQYQGFQGGDYVGKFGVEKSAESMLRGKNGGRQVEVNAKGQVVRVFKTVEAVPGYNIYLTIEHDLQKKAESLLEDKVGGVVVMECDSGKILAMASSPSFDQNLFVRGMNYKQWNDLISNPDRPMENKVVNGEYPPASTYKVITAMAGLEEAVVDEKTSFYCPGYYHYGDRTFRCWKKSGHGRVAVKDALAVSCDVYFYQVGQRLGVDRIAKYAKMAGLGKPTGIQLGQEASGLIPTSAWKKKKKGIPWQKGETLSIAIGQGYNLATPLQMCVLFSAVANNGRLYQPLVIEKALDDQDNIVFQAEKKLVGTISVSQKTMDIVKAGLWEVVNGRRGTAKIIAAKEFDIYGKTGTAQVVSRPAGDDSPKKNIKNHLKPHAWFVGYGIKDGQKIAASVMIEHGEHGSSTAAPIVGELIKAYFQKKQVENDYLPITGL</sequence>
<keyword evidence="8" id="KW-0378">Hydrolase</keyword>
<dbReference type="GO" id="GO:0009002">
    <property type="term" value="F:serine-type D-Ala-D-Ala carboxypeptidase activity"/>
    <property type="evidence" value="ECO:0007669"/>
    <property type="project" value="InterPro"/>
</dbReference>
<evidence type="ECO:0000256" key="9">
    <source>
        <dbReference type="ARBA" id="ARBA00022960"/>
    </source>
</evidence>
<dbReference type="NCBIfam" id="TIGR03423">
    <property type="entry name" value="pbp2_mrdA"/>
    <property type="match status" value="1"/>
</dbReference>
<evidence type="ECO:0000256" key="11">
    <source>
        <dbReference type="ARBA" id="ARBA00022989"/>
    </source>
</evidence>
<evidence type="ECO:0000256" key="7">
    <source>
        <dbReference type="ARBA" id="ARBA00022692"/>
    </source>
</evidence>
<dbReference type="GO" id="GO:0071972">
    <property type="term" value="F:peptidoglycan L,D-transpeptidase activity"/>
    <property type="evidence" value="ECO:0007669"/>
    <property type="project" value="TreeGrafter"/>
</dbReference>
<keyword evidence="7 14" id="KW-0812">Transmembrane</keyword>
<keyword evidence="12 14" id="KW-0472">Membrane</keyword>
<dbReference type="FunFam" id="3.40.710.10:FF:000024">
    <property type="entry name" value="Penicillin-binding protein 2"/>
    <property type="match status" value="1"/>
</dbReference>
<dbReference type="PANTHER" id="PTHR30627">
    <property type="entry name" value="PEPTIDOGLYCAN D,D-TRANSPEPTIDASE"/>
    <property type="match status" value="1"/>
</dbReference>
<dbReference type="GO" id="GO:0006508">
    <property type="term" value="P:proteolysis"/>
    <property type="evidence" value="ECO:0007669"/>
    <property type="project" value="UniProtKB-KW"/>
</dbReference>
<name>A0A975B4F7_9BACT</name>
<dbReference type="SUPFAM" id="SSF56519">
    <property type="entry name" value="Penicillin binding protein dimerisation domain"/>
    <property type="match status" value="1"/>
</dbReference>
<dbReference type="SUPFAM" id="SSF56601">
    <property type="entry name" value="beta-lactamase/transpeptidase-like"/>
    <property type="match status" value="1"/>
</dbReference>
<dbReference type="KEGG" id="dli:dnl_08030"/>
<dbReference type="InterPro" id="IPR012338">
    <property type="entry name" value="Beta-lactam/transpept-like"/>
</dbReference>
<dbReference type="Gene3D" id="3.30.1390.30">
    <property type="entry name" value="Penicillin-binding protein 2a, domain 3"/>
    <property type="match status" value="1"/>
</dbReference>
<feature type="transmembrane region" description="Helical" evidence="14">
    <location>
        <begin position="20"/>
        <end position="40"/>
    </location>
</feature>
<evidence type="ECO:0000256" key="10">
    <source>
        <dbReference type="ARBA" id="ARBA00022984"/>
    </source>
</evidence>
<evidence type="ECO:0000256" key="5">
    <source>
        <dbReference type="ARBA" id="ARBA00022645"/>
    </source>
</evidence>
<evidence type="ECO:0000256" key="12">
    <source>
        <dbReference type="ARBA" id="ARBA00023136"/>
    </source>
</evidence>
<evidence type="ECO:0000313" key="17">
    <source>
        <dbReference type="EMBL" id="QTA78579.1"/>
    </source>
</evidence>
<feature type="domain" description="Penicillin-binding protein dimerisation" evidence="16">
    <location>
        <begin position="60"/>
        <end position="230"/>
    </location>
</feature>
<dbReference type="Gene3D" id="3.90.1310.10">
    <property type="entry name" value="Penicillin-binding protein 2a (Domain 2)"/>
    <property type="match status" value="1"/>
</dbReference>
<dbReference type="RefSeq" id="WP_246514867.1">
    <property type="nucleotide sequence ID" value="NZ_CP061799.1"/>
</dbReference>
<keyword evidence="9" id="KW-0133">Cell shape</keyword>
<dbReference type="GO" id="GO:0009252">
    <property type="term" value="P:peptidoglycan biosynthetic process"/>
    <property type="evidence" value="ECO:0007669"/>
    <property type="project" value="UniProtKB-KW"/>
</dbReference>
<proteinExistence type="predicted"/>
<dbReference type="InterPro" id="IPR017790">
    <property type="entry name" value="Penicillin-binding_protein_2"/>
</dbReference>
<gene>
    <name evidence="17" type="primary">mrdA</name>
    <name evidence="17" type="ORF">dnl_08030</name>
</gene>
<dbReference type="GO" id="GO:0005886">
    <property type="term" value="C:plasma membrane"/>
    <property type="evidence" value="ECO:0007669"/>
    <property type="project" value="UniProtKB-SubCell"/>
</dbReference>
<dbReference type="InterPro" id="IPR001460">
    <property type="entry name" value="PCN-bd_Tpept"/>
</dbReference>
<keyword evidence="4" id="KW-0997">Cell inner membrane</keyword>
<evidence type="ECO:0000256" key="4">
    <source>
        <dbReference type="ARBA" id="ARBA00022519"/>
    </source>
</evidence>
<keyword evidence="3" id="KW-1003">Cell membrane</keyword>
<dbReference type="InterPro" id="IPR050515">
    <property type="entry name" value="Beta-lactam/transpept"/>
</dbReference>
<feature type="domain" description="Penicillin-binding protein transpeptidase" evidence="15">
    <location>
        <begin position="263"/>
        <end position="599"/>
    </location>
</feature>
<keyword evidence="6" id="KW-0645">Protease</keyword>
<evidence type="ECO:0000256" key="14">
    <source>
        <dbReference type="SAM" id="Phobius"/>
    </source>
</evidence>
<dbReference type="GO" id="GO:0008360">
    <property type="term" value="P:regulation of cell shape"/>
    <property type="evidence" value="ECO:0007669"/>
    <property type="project" value="UniProtKB-KW"/>
</dbReference>
<dbReference type="Gene3D" id="3.40.710.10">
    <property type="entry name" value="DD-peptidase/beta-lactamase superfamily"/>
    <property type="match status" value="1"/>
</dbReference>
<keyword evidence="11 14" id="KW-1133">Transmembrane helix</keyword>
<dbReference type="GO" id="GO:0008658">
    <property type="term" value="F:penicillin binding"/>
    <property type="evidence" value="ECO:0007669"/>
    <property type="project" value="InterPro"/>
</dbReference>
<reference evidence="17" key="1">
    <citation type="journal article" date="2021" name="Microb. Physiol.">
        <title>Proteogenomic Insights into the Physiology of Marine, Sulfate-Reducing, Filamentous Desulfonema limicola and Desulfonema magnum.</title>
        <authorList>
            <person name="Schnaars V."/>
            <person name="Wohlbrand L."/>
            <person name="Scheve S."/>
            <person name="Hinrichs C."/>
            <person name="Reinhardt R."/>
            <person name="Rabus R."/>
        </authorList>
    </citation>
    <scope>NUCLEOTIDE SEQUENCE</scope>
    <source>
        <strain evidence="17">5ac10</strain>
    </source>
</reference>
<dbReference type="Pfam" id="PF03717">
    <property type="entry name" value="PBP_dimer"/>
    <property type="match status" value="1"/>
</dbReference>
<dbReference type="InterPro" id="IPR036138">
    <property type="entry name" value="PBP_dimer_sf"/>
</dbReference>
<organism evidence="17 18">
    <name type="scientific">Desulfonema limicola</name>
    <dbReference type="NCBI Taxonomy" id="45656"/>
    <lineage>
        <taxon>Bacteria</taxon>
        <taxon>Pseudomonadati</taxon>
        <taxon>Thermodesulfobacteriota</taxon>
        <taxon>Desulfobacteria</taxon>
        <taxon>Desulfobacterales</taxon>
        <taxon>Desulfococcaceae</taxon>
        <taxon>Desulfonema</taxon>
    </lineage>
</organism>
<evidence type="ECO:0000256" key="3">
    <source>
        <dbReference type="ARBA" id="ARBA00022475"/>
    </source>
</evidence>
<dbReference type="GO" id="GO:0071555">
    <property type="term" value="P:cell wall organization"/>
    <property type="evidence" value="ECO:0007669"/>
    <property type="project" value="UniProtKB-KW"/>
</dbReference>
<keyword evidence="5" id="KW-0121">Carboxypeptidase</keyword>
<evidence type="ECO:0000259" key="16">
    <source>
        <dbReference type="Pfam" id="PF03717"/>
    </source>
</evidence>
<evidence type="ECO:0000256" key="1">
    <source>
        <dbReference type="ARBA" id="ARBA00004167"/>
    </source>
</evidence>
<dbReference type="Pfam" id="PF00905">
    <property type="entry name" value="Transpeptidase"/>
    <property type="match status" value="1"/>
</dbReference>
<evidence type="ECO:0000256" key="13">
    <source>
        <dbReference type="ARBA" id="ARBA00023316"/>
    </source>
</evidence>
<keyword evidence="13" id="KW-0961">Cell wall biogenesis/degradation</keyword>
<dbReference type="InterPro" id="IPR005311">
    <property type="entry name" value="PBP_dimer"/>
</dbReference>
<dbReference type="AlphaFoldDB" id="A0A975B4F7"/>
<evidence type="ECO:0000256" key="2">
    <source>
        <dbReference type="ARBA" id="ARBA00004236"/>
    </source>
</evidence>
<dbReference type="PANTHER" id="PTHR30627:SF2">
    <property type="entry name" value="PEPTIDOGLYCAN D,D-TRANSPEPTIDASE MRDA"/>
    <property type="match status" value="1"/>
</dbReference>
<keyword evidence="18" id="KW-1185">Reference proteome</keyword>
<evidence type="ECO:0000259" key="15">
    <source>
        <dbReference type="Pfam" id="PF00905"/>
    </source>
</evidence>
<dbReference type="Proteomes" id="UP000663720">
    <property type="component" value="Chromosome"/>
</dbReference>
<evidence type="ECO:0000313" key="18">
    <source>
        <dbReference type="Proteomes" id="UP000663720"/>
    </source>
</evidence>
<evidence type="ECO:0000256" key="8">
    <source>
        <dbReference type="ARBA" id="ARBA00022801"/>
    </source>
</evidence>
<keyword evidence="10" id="KW-0573">Peptidoglycan synthesis</keyword>
<protein>
    <submittedName>
        <fullName evidence="17">Penicillin-binding protein 2</fullName>
    </submittedName>
</protein>